<dbReference type="EMDB" id="EMD-4874"/>
<dbReference type="Gene3D" id="3.40.50.720">
    <property type="entry name" value="NAD(P)-binding Rossmann-like Domain"/>
    <property type="match status" value="1"/>
</dbReference>
<dbReference type="EMDB" id="EMD-10815"/>
<dbReference type="PANTHER" id="PTHR12126:SF11">
    <property type="entry name" value="NADH DEHYDROGENASE [UBIQUINONE] 1 ALPHA SUBCOMPLEX SUBUNIT 9, MITOCHONDRIAL"/>
    <property type="match status" value="1"/>
</dbReference>
<dbReference type="PANTHER" id="PTHR12126">
    <property type="entry name" value="NADH-UBIQUINONE OXIDOREDUCTASE 39 KDA SUBUNIT-RELATED"/>
    <property type="match status" value="1"/>
</dbReference>
<feature type="binding site" evidence="4">
    <location>
        <position position="183"/>
    </location>
    <ligand>
        <name>NADPH</name>
        <dbReference type="ChEBI" id="CHEBI:57783"/>
    </ligand>
</feature>
<feature type="binding site" evidence="4">
    <location>
        <position position="62"/>
    </location>
    <ligand>
        <name>NADPH</name>
        <dbReference type="ChEBI" id="CHEBI:57783"/>
    </ligand>
</feature>
<dbReference type="EMDB" id="EMD-4873"/>
<dbReference type="FunFam" id="3.40.50.720:FF:000358">
    <property type="entry name" value="NADH-ubiquinone oxidoreductase 39 kDa subunit"/>
    <property type="match status" value="1"/>
</dbReference>
<feature type="binding site" evidence="4">
    <location>
        <position position="65"/>
    </location>
    <ligand>
        <name>NADPH</name>
        <dbReference type="ChEBI" id="CHEBI:57783"/>
    </ligand>
</feature>
<reference evidence="4" key="2">
    <citation type="journal article" date="2021" name="J. Biol. Chem.">
        <title>A conserved arginine residue is critical for stabilizing the N2 FeS cluster in mitochondrial complex I.</title>
        <authorList>
            <person name="Hameedi M.A."/>
            <person name="Grba D.N."/>
            <person name="Richardson K.H."/>
            <person name="Jones A.J.Y."/>
            <person name="Song W."/>
            <person name="Roessler M.M."/>
            <person name="Wright J.J."/>
            <person name="Hirst J."/>
        </authorList>
    </citation>
    <scope>STRUCTURE BY ELECTRON MICROSCOPY (3.70 ANGSTROMS) OF 21-375 IN COMPLEX WITH NADPH</scope>
</reference>
<dbReference type="PDB" id="7B0N">
    <property type="method" value="EM"/>
    <property type="resolution" value="3.70 A"/>
    <property type="chains" value="P=21-375"/>
</dbReference>
<dbReference type="CDD" id="cd05271">
    <property type="entry name" value="NDUFA9_like_SDR_a"/>
    <property type="match status" value="1"/>
</dbReference>
<evidence type="ECO:0000313" key="3">
    <source>
        <dbReference type="Proteomes" id="UP000256601"/>
    </source>
</evidence>
<dbReference type="InterPro" id="IPR036291">
    <property type="entry name" value="NAD(P)-bd_dom_sf"/>
</dbReference>
<protein>
    <recommendedName>
        <fullName evidence="1">NAD-dependent epimerase/dehydratase domain-containing protein</fullName>
    </recommendedName>
</protein>
<dbReference type="GO" id="GO:0005739">
    <property type="term" value="C:mitochondrion"/>
    <property type="evidence" value="ECO:0007669"/>
    <property type="project" value="TreeGrafter"/>
</dbReference>
<dbReference type="EMDB" id="EMD-4872"/>
<dbReference type="OMA" id="PEDQFTN"/>
<evidence type="ECO:0007829" key="4">
    <source>
        <dbReference type="PDB" id="7B0N"/>
    </source>
</evidence>
<dbReference type="GO" id="GO:0044877">
    <property type="term" value="F:protein-containing complex binding"/>
    <property type="evidence" value="ECO:0007669"/>
    <property type="project" value="TreeGrafter"/>
</dbReference>
<feature type="binding site" evidence="4">
    <location>
        <position position="129"/>
    </location>
    <ligand>
        <name>NADPH</name>
        <dbReference type="ChEBI" id="CHEBI:57783"/>
    </ligand>
</feature>
<feature type="binding site" evidence="4">
    <location>
        <position position="64"/>
    </location>
    <ligand>
        <name>NADPH</name>
        <dbReference type="ChEBI" id="CHEBI:57783"/>
    </ligand>
</feature>
<keyword evidence="4" id="KW-0002">3D-structure</keyword>
<dbReference type="InterPro" id="IPR001509">
    <property type="entry name" value="Epimerase_deHydtase"/>
</dbReference>
<sequence>MLRTTRAVKPLKAITTSVRFMNSFENLAQDVNITRSGKTLIAKGTGGRSSRTGYTATVFGANGFLGSYLTAKLAKHGTTVVVPYREEMAKRHLKVTGDLGVVNFLEMDLRNLESIDEAVRHSDIVVNLIGREYETKNFNYYDVHVEGARRIAEAVKKHNIARYIHVSAFNAEIDSPSEFNHTKGLGEQVTKDIVPWATIVRPAPMFGREDKWFLDRMARSPCLVSANKFQETSNPVHVIDVAAALERICFDDSTVAQTFELYGPQKFTQKQIIDMVSETLRKEVRHIELPKALYQAYTKATQAIWWPTYSPDQVERQFLSQKIDPSAKTFNDLDLTPMELPDLMFKLIRPYRVNTFQHDVSQLENKEKTFVHILD</sequence>
<reference evidence="2 3" key="1">
    <citation type="submission" date="2018-07" db="EMBL/GenBank/DDBJ databases">
        <title>Draft Genome Assemblies for Five Robust Yarrowia lipolytica Strains Exhibiting High Lipid Production and Pentose Sugar Utilization and Sugar Alcohol Secretion from Undetoxified Lignocellulosic Biomass Hydrolysates.</title>
        <authorList>
            <consortium name="DOE Joint Genome Institute"/>
            <person name="Walker C."/>
            <person name="Ryu S."/>
            <person name="Na H."/>
            <person name="Zane M."/>
            <person name="LaButti K."/>
            <person name="Lipzen A."/>
            <person name="Haridas S."/>
            <person name="Barry K."/>
            <person name="Grigoriev I.V."/>
            <person name="Quarterman J."/>
            <person name="Slininger P."/>
            <person name="Dien B."/>
            <person name="Trinh C.T."/>
        </authorList>
    </citation>
    <scope>NUCLEOTIDE SEQUENCE [LARGE SCALE GENOMIC DNA]</scope>
    <source>
        <strain evidence="2 3">YB392</strain>
    </source>
</reference>
<feature type="binding site" evidence="4">
    <location>
        <position position="131"/>
    </location>
    <ligand>
        <name>NADPH</name>
        <dbReference type="ChEBI" id="CHEBI:57783"/>
    </ligand>
</feature>
<feature type="binding site" evidence="4">
    <location>
        <position position="205"/>
    </location>
    <ligand>
        <name>NADPH</name>
        <dbReference type="ChEBI" id="CHEBI:57783"/>
    </ligand>
</feature>
<evidence type="ECO:0000313" key="2">
    <source>
        <dbReference type="EMBL" id="RDW22732.1"/>
    </source>
</evidence>
<dbReference type="SUPFAM" id="SSF51735">
    <property type="entry name" value="NAD(P)-binding Rossmann-fold domains"/>
    <property type="match status" value="1"/>
</dbReference>
<organism evidence="2 3">
    <name type="scientific">Yarrowia lipolytica</name>
    <name type="common">Candida lipolytica</name>
    <dbReference type="NCBI Taxonomy" id="4952"/>
    <lineage>
        <taxon>Eukaryota</taxon>
        <taxon>Fungi</taxon>
        <taxon>Dikarya</taxon>
        <taxon>Ascomycota</taxon>
        <taxon>Saccharomycotina</taxon>
        <taxon>Dipodascomycetes</taxon>
        <taxon>Dipodascales</taxon>
        <taxon>Dipodascales incertae sedis</taxon>
        <taxon>Yarrowia</taxon>
    </lineage>
</organism>
<dbReference type="SMR" id="A0A371BY45"/>
<dbReference type="Proteomes" id="UP000256601">
    <property type="component" value="Unassembled WGS sequence"/>
</dbReference>
<dbReference type="EMDB" id="EMD-11969"/>
<dbReference type="EMDB" id="EMD-10711"/>
<dbReference type="VEuPathDB" id="FungiDB:YALI0_D24585g"/>
<gene>
    <name evidence="2" type="ORF">B0I71DRAFT_137087</name>
</gene>
<keyword evidence="4" id="KW-0547">Nucleotide-binding</keyword>
<dbReference type="AlphaFoldDB" id="A0A371BY45"/>
<dbReference type="InterPro" id="IPR051207">
    <property type="entry name" value="ComplexI_NDUFA9_subunit"/>
</dbReference>
<feature type="binding site" evidence="4">
    <location>
        <position position="128"/>
    </location>
    <ligand>
        <name>NADPH</name>
        <dbReference type="ChEBI" id="CHEBI:57783"/>
    </ligand>
</feature>
<dbReference type="OrthoDB" id="275457at2759"/>
<feature type="binding site" evidence="4">
    <location>
        <position position="85"/>
    </location>
    <ligand>
        <name>NADPH</name>
        <dbReference type="ChEBI" id="CHEBI:57783"/>
    </ligand>
</feature>
<name>A0A371BY45_YARLL</name>
<evidence type="ECO:0000259" key="1">
    <source>
        <dbReference type="Pfam" id="PF01370"/>
    </source>
</evidence>
<proteinExistence type="evidence at protein level"/>
<feature type="domain" description="NAD-dependent epimerase/dehydratase" evidence="1">
    <location>
        <begin position="57"/>
        <end position="168"/>
    </location>
</feature>
<accession>A0A371BY45</accession>
<dbReference type="EMBL" id="KZ859161">
    <property type="protein sequence ID" value="RDW22732.1"/>
    <property type="molecule type" value="Genomic_DNA"/>
</dbReference>
<dbReference type="Pfam" id="PF01370">
    <property type="entry name" value="Epimerase"/>
    <property type="match status" value="1"/>
</dbReference>